<evidence type="ECO:0000259" key="7">
    <source>
        <dbReference type="Pfam" id="PF00884"/>
    </source>
</evidence>
<keyword evidence="3 6" id="KW-0812">Transmembrane</keyword>
<feature type="transmembrane region" description="Helical" evidence="6">
    <location>
        <begin position="138"/>
        <end position="157"/>
    </location>
</feature>
<feature type="transmembrane region" description="Helical" evidence="6">
    <location>
        <begin position="45"/>
        <end position="73"/>
    </location>
</feature>
<dbReference type="Proteomes" id="UP001152321">
    <property type="component" value="Unassembled WGS sequence"/>
</dbReference>
<dbReference type="Gene3D" id="3.30.1120.80">
    <property type="match status" value="1"/>
</dbReference>
<accession>A0ABT6DNM0</accession>
<dbReference type="InterPro" id="IPR050448">
    <property type="entry name" value="OpgB/LTA_synthase_biosynth"/>
</dbReference>
<sequence>MFGPSQRVLKIFALVFVVIFFYFLARVEFLAWNWNMFRTKPFADLLWSLFVGLRFDISAALSVAAPVLLLSFFPWPKNWEKLWQNTTWVIFCITQIPFLILNLVDTEFINFVGRRFTYDTLFIMGEAQGKMMGFVGTYWPLFLVNTLIVILFAWVAWKVLKRPIKVVWHSDLSQSLKHWAFHVFVCFVALVVSVVGIRGGLQGKPISFVNANVFTAPVLNNLVLNSTFTFVKSYGAEEIKHEKYFSDKEEMLKHLNGSYSGSLLEGKRPKSPQNIVIIILESFGSEYVGPHNGKSYTPFMDSLMAKSLVFNNAYADGRRSIEGVAAVMAGIPALMSEPFISSHFTANYFLGLGTLLAPKKYSSAFFHGGHNGTMYFDSFMQSAGVDKYYGSQEYGNNADDDGIWGIWDEPFLQYMLKEMDKMPRPFMSSVFTLSSHHPFKVPAQYEGQFPEGPIEILKTVSYTDMALQKFFAEAEKKPWFKDTLFVVTADHTSKHFRPEYENEIGDYRIPLFLYHPSFKFPAVDKDMVVQQIDILPTLLDFLHLRNKEENFLGSSMFVPGDKDAVAFIDGRYLLFAKDYRIRWSPGHGEPEMFAMSDLTGEHPLTEPTARKAELTQRLKATIQYFNEGMWDNKLYYPAKRR</sequence>
<keyword evidence="5 6" id="KW-0472">Membrane</keyword>
<evidence type="ECO:0000256" key="5">
    <source>
        <dbReference type="ARBA" id="ARBA00023136"/>
    </source>
</evidence>
<dbReference type="CDD" id="cd16015">
    <property type="entry name" value="LTA_synthase"/>
    <property type="match status" value="1"/>
</dbReference>
<dbReference type="SUPFAM" id="SSF53649">
    <property type="entry name" value="Alkaline phosphatase-like"/>
    <property type="match status" value="1"/>
</dbReference>
<proteinExistence type="predicted"/>
<dbReference type="InterPro" id="IPR012160">
    <property type="entry name" value="LtaS-like"/>
</dbReference>
<feature type="domain" description="Sulfatase N-terminal" evidence="7">
    <location>
        <begin position="273"/>
        <end position="542"/>
    </location>
</feature>
<comment type="subcellular location">
    <subcellularLocation>
        <location evidence="1">Cell membrane</location>
        <topology evidence="1">Multi-pass membrane protein</topology>
    </subcellularLocation>
</comment>
<dbReference type="InterPro" id="IPR017850">
    <property type="entry name" value="Alkaline_phosphatase_core_sf"/>
</dbReference>
<comment type="caution">
    <text evidence="8">The sequence shown here is derived from an EMBL/GenBank/DDBJ whole genome shotgun (WGS) entry which is preliminary data.</text>
</comment>
<evidence type="ECO:0000256" key="2">
    <source>
        <dbReference type="ARBA" id="ARBA00022475"/>
    </source>
</evidence>
<organism evidence="8 9">
    <name type="scientific">Bdellovibrio svalbardensis</name>
    <dbReference type="NCBI Taxonomy" id="2972972"/>
    <lineage>
        <taxon>Bacteria</taxon>
        <taxon>Pseudomonadati</taxon>
        <taxon>Bdellovibrionota</taxon>
        <taxon>Bdellovibrionia</taxon>
        <taxon>Bdellovibrionales</taxon>
        <taxon>Pseudobdellovibrionaceae</taxon>
        <taxon>Bdellovibrio</taxon>
    </lineage>
</organism>
<keyword evidence="2" id="KW-1003">Cell membrane</keyword>
<evidence type="ECO:0000256" key="4">
    <source>
        <dbReference type="ARBA" id="ARBA00022989"/>
    </source>
</evidence>
<evidence type="ECO:0000256" key="1">
    <source>
        <dbReference type="ARBA" id="ARBA00004651"/>
    </source>
</evidence>
<dbReference type="EMBL" id="JANRMI010000006">
    <property type="protein sequence ID" value="MDG0818087.1"/>
    <property type="molecule type" value="Genomic_DNA"/>
</dbReference>
<feature type="transmembrane region" description="Helical" evidence="6">
    <location>
        <begin position="85"/>
        <end position="104"/>
    </location>
</feature>
<evidence type="ECO:0000256" key="6">
    <source>
        <dbReference type="SAM" id="Phobius"/>
    </source>
</evidence>
<evidence type="ECO:0000313" key="9">
    <source>
        <dbReference type="Proteomes" id="UP001152321"/>
    </source>
</evidence>
<dbReference type="InterPro" id="IPR000917">
    <property type="entry name" value="Sulfatase_N"/>
</dbReference>
<protein>
    <submittedName>
        <fullName evidence="8">Sulfatase-like hydrolase/transferase</fullName>
    </submittedName>
</protein>
<dbReference type="PANTHER" id="PTHR47371:SF3">
    <property type="entry name" value="PHOSPHOGLYCEROL TRANSFERASE I"/>
    <property type="match status" value="1"/>
</dbReference>
<dbReference type="PANTHER" id="PTHR47371">
    <property type="entry name" value="LIPOTEICHOIC ACID SYNTHASE"/>
    <property type="match status" value="1"/>
</dbReference>
<dbReference type="PIRSF" id="PIRSF005091">
    <property type="entry name" value="Mmb_sulf_HI1246"/>
    <property type="match status" value="1"/>
</dbReference>
<reference evidence="8" key="1">
    <citation type="submission" date="2022-08" db="EMBL/GenBank/DDBJ databases">
        <title>Novel Bdellovibrio Species Isolated from Svalbard: Designation Bdellovibrio svalbardensis.</title>
        <authorList>
            <person name="Mitchell R.J."/>
            <person name="Choi S.Y."/>
        </authorList>
    </citation>
    <scope>NUCLEOTIDE SEQUENCE</scope>
    <source>
        <strain evidence="8">PAP01</strain>
    </source>
</reference>
<evidence type="ECO:0000313" key="8">
    <source>
        <dbReference type="EMBL" id="MDG0818087.1"/>
    </source>
</evidence>
<feature type="transmembrane region" description="Helical" evidence="6">
    <location>
        <begin position="178"/>
        <end position="197"/>
    </location>
</feature>
<dbReference type="RefSeq" id="WP_277579562.1">
    <property type="nucleotide sequence ID" value="NZ_JANRMI010000006.1"/>
</dbReference>
<keyword evidence="9" id="KW-1185">Reference proteome</keyword>
<dbReference type="Gene3D" id="3.40.720.10">
    <property type="entry name" value="Alkaline Phosphatase, subunit A"/>
    <property type="match status" value="1"/>
</dbReference>
<name>A0ABT6DNM0_9BACT</name>
<feature type="transmembrane region" description="Helical" evidence="6">
    <location>
        <begin position="7"/>
        <end position="25"/>
    </location>
</feature>
<keyword evidence="4 6" id="KW-1133">Transmembrane helix</keyword>
<gene>
    <name evidence="8" type="ORF">NWE73_17020</name>
</gene>
<evidence type="ECO:0000256" key="3">
    <source>
        <dbReference type="ARBA" id="ARBA00022692"/>
    </source>
</evidence>
<dbReference type="Pfam" id="PF00884">
    <property type="entry name" value="Sulfatase"/>
    <property type="match status" value="1"/>
</dbReference>